<dbReference type="PANTHER" id="PTHR38009">
    <property type="entry name" value="CONSERVED HYPOTHETICAL PHAGE TAIL PROTEIN"/>
    <property type="match status" value="1"/>
</dbReference>
<dbReference type="NCBIfam" id="TIGR02241">
    <property type="entry name" value="conserved hypothetical phage tail region protein"/>
    <property type="match status" value="1"/>
</dbReference>
<gene>
    <name evidence="1" type="ORF">MNBD_GAMMA08-1859</name>
</gene>
<reference evidence="1" key="1">
    <citation type="submission" date="2018-06" db="EMBL/GenBank/DDBJ databases">
        <authorList>
            <person name="Zhirakovskaya E."/>
        </authorList>
    </citation>
    <scope>NUCLEOTIDE SEQUENCE</scope>
</reference>
<sequence length="147" mass="16967">MRDFPVVFHFRVEFDQISSTGESDHDVRFQEVTGMGAEITTEEVREGGVNDYIHRIPTGTKYGNLVLKRGYIASSSVTEWCRNTLENFEFEPKDTTVMLLNDQHDPIASWRFSRAYPVKWSVSDFKATENALVIESMELAYSNFRKV</sequence>
<dbReference type="EMBL" id="UOFH01000138">
    <property type="protein sequence ID" value="VAW60341.1"/>
    <property type="molecule type" value="Genomic_DNA"/>
</dbReference>
<evidence type="ECO:0008006" key="2">
    <source>
        <dbReference type="Google" id="ProtNLM"/>
    </source>
</evidence>
<dbReference type="PANTHER" id="PTHR38009:SF1">
    <property type="entry name" value="CONSERVED HYPOTHETICAL PHAGE TAIL PROTEIN"/>
    <property type="match status" value="1"/>
</dbReference>
<dbReference type="Pfam" id="PF06841">
    <property type="entry name" value="Phage_T4_gp19"/>
    <property type="match status" value="1"/>
</dbReference>
<evidence type="ECO:0000313" key="1">
    <source>
        <dbReference type="EMBL" id="VAW60341.1"/>
    </source>
</evidence>
<dbReference type="AlphaFoldDB" id="A0A3B0WXU4"/>
<protein>
    <recommendedName>
        <fullName evidence="2">Phage tail protein</fullName>
    </recommendedName>
</protein>
<organism evidence="1">
    <name type="scientific">hydrothermal vent metagenome</name>
    <dbReference type="NCBI Taxonomy" id="652676"/>
    <lineage>
        <taxon>unclassified sequences</taxon>
        <taxon>metagenomes</taxon>
        <taxon>ecological metagenomes</taxon>
    </lineage>
</organism>
<dbReference type="InterPro" id="IPR011747">
    <property type="entry name" value="CHP02241"/>
</dbReference>
<accession>A0A3B0WXU4</accession>
<proteinExistence type="predicted"/>
<dbReference type="InterPro" id="IPR010667">
    <property type="entry name" value="Phage_T4_Gp19"/>
</dbReference>
<name>A0A3B0WXU4_9ZZZZ</name>
<dbReference type="GO" id="GO:0005198">
    <property type="term" value="F:structural molecule activity"/>
    <property type="evidence" value="ECO:0007669"/>
    <property type="project" value="InterPro"/>
</dbReference>